<feature type="region of interest" description="Disordered" evidence="7">
    <location>
        <begin position="697"/>
        <end position="750"/>
    </location>
</feature>
<reference evidence="11" key="1">
    <citation type="journal article" date="2014" name="Genome Announc.">
        <title>Draft Genome Sequence of the Yeast Pseudozyma antarctica Type Strain JCM10317, a Producer of the Glycolipid Biosurfactants, Mannosylerythritol Lipids.</title>
        <authorList>
            <person name="Saika A."/>
            <person name="Koike H."/>
            <person name="Hori T."/>
            <person name="Fukuoka T."/>
            <person name="Sato S."/>
            <person name="Habe H."/>
            <person name="Kitamoto D."/>
            <person name="Morita T."/>
        </authorList>
    </citation>
    <scope>NUCLEOTIDE SEQUENCE [LARGE SCALE GENOMIC DNA]</scope>
    <source>
        <strain evidence="11">JCM 10317</strain>
    </source>
</reference>
<evidence type="ECO:0000256" key="3">
    <source>
        <dbReference type="ARBA" id="ARBA00022737"/>
    </source>
</evidence>
<evidence type="ECO:0000256" key="5">
    <source>
        <dbReference type="ARBA" id="ARBA00023242"/>
    </source>
</evidence>
<dbReference type="SMART" id="SM00456">
    <property type="entry name" value="WW"/>
    <property type="match status" value="2"/>
</dbReference>
<dbReference type="PROSITE" id="PS01159">
    <property type="entry name" value="WW_DOMAIN_1"/>
    <property type="match status" value="1"/>
</dbReference>
<dbReference type="InterPro" id="IPR036517">
    <property type="entry name" value="FF_domain_sf"/>
</dbReference>
<dbReference type="SUPFAM" id="SSF81698">
    <property type="entry name" value="FF domain"/>
    <property type="match status" value="4"/>
</dbReference>
<dbReference type="InterPro" id="IPR001202">
    <property type="entry name" value="WW_dom"/>
</dbReference>
<feature type="compositionally biased region" description="Low complexity" evidence="7">
    <location>
        <begin position="719"/>
        <end position="734"/>
    </location>
</feature>
<proteinExistence type="predicted"/>
<feature type="coiled-coil region" evidence="6">
    <location>
        <begin position="469"/>
        <end position="515"/>
    </location>
</feature>
<dbReference type="EMBL" id="DF830084">
    <property type="protein sequence ID" value="GAK67242.1"/>
    <property type="molecule type" value="Genomic_DNA"/>
</dbReference>
<gene>
    <name evidence="10" type="ORF">PAN0_017d5469</name>
</gene>
<keyword evidence="6" id="KW-0175">Coiled coil</keyword>
<dbReference type="PROSITE" id="PS51676">
    <property type="entry name" value="FF"/>
    <property type="match status" value="2"/>
</dbReference>
<keyword evidence="3" id="KW-0677">Repeat</keyword>
<dbReference type="PROSITE" id="PS50020">
    <property type="entry name" value="WW_DOMAIN_2"/>
    <property type="match status" value="2"/>
</dbReference>
<accession>A0A081CKP6</accession>
<evidence type="ECO:0000313" key="10">
    <source>
        <dbReference type="EMBL" id="GAK67242.1"/>
    </source>
</evidence>
<dbReference type="FunFam" id="1.10.10.440:FF:000013">
    <property type="entry name" value="pre-mRNA-processing protein 40A isoform X1"/>
    <property type="match status" value="1"/>
</dbReference>
<feature type="domain" description="FF" evidence="9">
    <location>
        <begin position="284"/>
        <end position="338"/>
    </location>
</feature>
<dbReference type="PANTHER" id="PTHR11864">
    <property type="entry name" value="PRE-MRNA-PROCESSING PROTEIN PRP40"/>
    <property type="match status" value="1"/>
</dbReference>
<keyword evidence="5" id="KW-0539">Nucleus</keyword>
<feature type="compositionally biased region" description="Polar residues" evidence="7">
    <location>
        <begin position="221"/>
        <end position="230"/>
    </location>
</feature>
<evidence type="ECO:0000256" key="1">
    <source>
        <dbReference type="ARBA" id="ARBA00004123"/>
    </source>
</evidence>
<feature type="compositionally biased region" description="Polar residues" evidence="7">
    <location>
        <begin position="193"/>
        <end position="208"/>
    </location>
</feature>
<dbReference type="InterPro" id="IPR002713">
    <property type="entry name" value="FF_domain"/>
</dbReference>
<evidence type="ECO:0000256" key="2">
    <source>
        <dbReference type="ARBA" id="ARBA00022664"/>
    </source>
</evidence>
<dbReference type="Pfam" id="PF01846">
    <property type="entry name" value="FF"/>
    <property type="match status" value="2"/>
</dbReference>
<feature type="domain" description="FF" evidence="9">
    <location>
        <begin position="497"/>
        <end position="558"/>
    </location>
</feature>
<keyword evidence="4" id="KW-0508">mRNA splicing</keyword>
<feature type="compositionally biased region" description="Polar residues" evidence="7">
    <location>
        <begin position="237"/>
        <end position="269"/>
    </location>
</feature>
<dbReference type="PANTHER" id="PTHR11864:SF0">
    <property type="entry name" value="PRP40 PRE-MRNA PROCESSING FACTOR 40 HOMOLOG A (YEAST)"/>
    <property type="match status" value="1"/>
</dbReference>
<dbReference type="InterPro" id="IPR039726">
    <property type="entry name" value="Prp40-like"/>
</dbReference>
<feature type="region of interest" description="Disordered" evidence="7">
    <location>
        <begin position="75"/>
        <end position="100"/>
    </location>
</feature>
<dbReference type="CDD" id="cd00201">
    <property type="entry name" value="WW"/>
    <property type="match status" value="2"/>
</dbReference>
<protein>
    <submittedName>
        <fullName evidence="10">Formin binding protein</fullName>
    </submittedName>
</protein>
<dbReference type="Pfam" id="PF00397">
    <property type="entry name" value="WW"/>
    <property type="match status" value="1"/>
</dbReference>
<evidence type="ECO:0000313" key="11">
    <source>
        <dbReference type="Proteomes" id="UP000053758"/>
    </source>
</evidence>
<evidence type="ECO:0000256" key="6">
    <source>
        <dbReference type="SAM" id="Coils"/>
    </source>
</evidence>
<dbReference type="SUPFAM" id="SSF51045">
    <property type="entry name" value="WW domain"/>
    <property type="match status" value="2"/>
</dbReference>
<dbReference type="GeneID" id="26306336"/>
<sequence>MRGRGSGCSPNRTQNSTFHFGCQFLRISRNPQNLELPGSARSSAAEKLAAGNSTSLWSEEPPPFLLPFSTANNVRSSAAQDPHRSVSTQSAMSSPAAVWTEHRTPQGRPFWFHTIERRSVWEKPSELKTPRERALEATPWKEYKSGERSYYVHSVTKQSTWTLPPELKQILDQYPADGSAASPAPAGTPSYGNNAHSPALAQSPNNAVPSPVPATGRLSPLASTPMSSRTPGALSPNPMSRASGSNTPLAGSTAPPSNAAGSARGHTTAQTMSGAIELNFKGDKEAAEAAFIQLLEQTGVDIDWTWETTMRTIITNPLYKALKTIAERKAAFHKHIDALRTKRAEEAAARLDQLKPQFKKLLTSDARIKSYSSFATAKKFLGDTPVWKKTTSETEAKSVFAAAMGEIRQAEQEAEAKLRVRNKEMLLALLKTFEADVFTRWRDAHRTILESQEYTEDEHLGAMDTSDMLAVFEELMQSIENDAEAAKRAEADARRRKERQNRDAFRALLKKLQAEGQIRARSTWGEVFPLLKDDPDFVRAVGQPGSTPLEMFFDLVDDLDQELERQTADALQHASKAGHQVTPTTTEAEFLDWTAGCGVPDATLRQIYSELVAYLAEEEQRKQAEERRRLERKHRHRIEDLRYAFKKIDPPLDLDASFQDISARISDLAEYKDALADDERIPEWAWDKFVRRQRDKLAEADRADSESRKRKDPPAPNGTASEAASTQPTATAQPKRARRDDESEPEEGEV</sequence>
<dbReference type="SMART" id="SM00441">
    <property type="entry name" value="FF"/>
    <property type="match status" value="4"/>
</dbReference>
<dbReference type="GO" id="GO:0003723">
    <property type="term" value="F:RNA binding"/>
    <property type="evidence" value="ECO:0007669"/>
    <property type="project" value="TreeGrafter"/>
</dbReference>
<dbReference type="Gene3D" id="1.10.10.440">
    <property type="entry name" value="FF domain"/>
    <property type="match status" value="3"/>
</dbReference>
<evidence type="ECO:0000259" key="8">
    <source>
        <dbReference type="PROSITE" id="PS50020"/>
    </source>
</evidence>
<dbReference type="HOGENOM" id="CLU_005825_1_1_1"/>
<keyword evidence="2" id="KW-0507">mRNA processing</keyword>
<dbReference type="AlphaFoldDB" id="A0A081CKP6"/>
<dbReference type="FunFam" id="2.20.70.10:FF:000107">
    <property type="entry name" value="Chromosome 19, whole genome shotgun sequence"/>
    <property type="match status" value="1"/>
</dbReference>
<evidence type="ECO:0000256" key="4">
    <source>
        <dbReference type="ARBA" id="ARBA00023187"/>
    </source>
</evidence>
<dbReference type="Gene3D" id="2.20.70.10">
    <property type="match status" value="2"/>
</dbReference>
<dbReference type="GO" id="GO:0045292">
    <property type="term" value="P:mRNA cis splicing, via spliceosome"/>
    <property type="evidence" value="ECO:0007669"/>
    <property type="project" value="InterPro"/>
</dbReference>
<feature type="compositionally biased region" description="Low complexity" evidence="7">
    <location>
        <begin position="176"/>
        <end position="192"/>
    </location>
</feature>
<feature type="region of interest" description="Disordered" evidence="7">
    <location>
        <begin position="176"/>
        <end position="269"/>
    </location>
</feature>
<feature type="domain" description="WW" evidence="8">
    <location>
        <begin position="99"/>
        <end position="126"/>
    </location>
</feature>
<keyword evidence="11" id="KW-1185">Reference proteome</keyword>
<feature type="domain" description="WW" evidence="8">
    <location>
        <begin position="138"/>
        <end position="166"/>
    </location>
</feature>
<dbReference type="InterPro" id="IPR036020">
    <property type="entry name" value="WW_dom_sf"/>
</dbReference>
<organism evidence="10 11">
    <name type="scientific">Pseudozyma antarctica</name>
    <name type="common">Yeast</name>
    <name type="synonym">Candida antarctica</name>
    <dbReference type="NCBI Taxonomy" id="84753"/>
    <lineage>
        <taxon>Eukaryota</taxon>
        <taxon>Fungi</taxon>
        <taxon>Dikarya</taxon>
        <taxon>Basidiomycota</taxon>
        <taxon>Ustilaginomycotina</taxon>
        <taxon>Ustilaginomycetes</taxon>
        <taxon>Ustilaginales</taxon>
        <taxon>Ustilaginaceae</taxon>
        <taxon>Moesziomyces</taxon>
    </lineage>
</organism>
<evidence type="ECO:0000259" key="9">
    <source>
        <dbReference type="PROSITE" id="PS51676"/>
    </source>
</evidence>
<dbReference type="GO" id="GO:0005685">
    <property type="term" value="C:U1 snRNP"/>
    <property type="evidence" value="ECO:0007669"/>
    <property type="project" value="TreeGrafter"/>
</dbReference>
<feature type="compositionally biased region" description="Basic and acidic residues" evidence="7">
    <location>
        <begin position="697"/>
        <end position="713"/>
    </location>
</feature>
<dbReference type="GO" id="GO:0071004">
    <property type="term" value="C:U2-type prespliceosome"/>
    <property type="evidence" value="ECO:0007669"/>
    <property type="project" value="TreeGrafter"/>
</dbReference>
<dbReference type="Proteomes" id="UP000053758">
    <property type="component" value="Unassembled WGS sequence"/>
</dbReference>
<name>A0A081CKP6_PSEA2</name>
<comment type="subcellular location">
    <subcellularLocation>
        <location evidence="1">Nucleus</location>
    </subcellularLocation>
</comment>
<dbReference type="RefSeq" id="XP_014654529.1">
    <property type="nucleotide sequence ID" value="XM_014799043.1"/>
</dbReference>
<feature type="compositionally biased region" description="Polar residues" evidence="7">
    <location>
        <begin position="75"/>
        <end position="93"/>
    </location>
</feature>
<evidence type="ECO:0000256" key="7">
    <source>
        <dbReference type="SAM" id="MobiDB-lite"/>
    </source>
</evidence>